<dbReference type="Proteomes" id="UP000831768">
    <property type="component" value="Chromosome"/>
</dbReference>
<dbReference type="EC" id="2.1.1.-" evidence="1"/>
<protein>
    <submittedName>
        <fullName evidence="1">Class I SAM-dependent methyltransferase</fullName>
        <ecNumber evidence="1">2.1.1.-</ecNumber>
    </submittedName>
</protein>
<dbReference type="InterPro" id="IPR029063">
    <property type="entry name" value="SAM-dependent_MTases_sf"/>
</dbReference>
<dbReference type="GO" id="GO:0008168">
    <property type="term" value="F:methyltransferase activity"/>
    <property type="evidence" value="ECO:0007669"/>
    <property type="project" value="UniProtKB-KW"/>
</dbReference>
<dbReference type="Gene3D" id="3.40.50.150">
    <property type="entry name" value="Vaccinia Virus protein VP39"/>
    <property type="match status" value="1"/>
</dbReference>
<organism evidence="1 2">
    <name type="scientific">Halocatena salina</name>
    <dbReference type="NCBI Taxonomy" id="2934340"/>
    <lineage>
        <taxon>Archaea</taxon>
        <taxon>Methanobacteriati</taxon>
        <taxon>Methanobacteriota</taxon>
        <taxon>Stenosarchaea group</taxon>
        <taxon>Halobacteria</taxon>
        <taxon>Halobacteriales</taxon>
        <taxon>Natronomonadaceae</taxon>
        <taxon>Halocatena</taxon>
    </lineage>
</organism>
<dbReference type="GO" id="GO:0032259">
    <property type="term" value="P:methylation"/>
    <property type="evidence" value="ECO:0007669"/>
    <property type="project" value="UniProtKB-KW"/>
</dbReference>
<keyword evidence="1" id="KW-0808">Transferase</keyword>
<proteinExistence type="predicted"/>
<gene>
    <name evidence="1" type="ORF">MW046_03450</name>
</gene>
<dbReference type="GeneID" id="71927071"/>
<dbReference type="EMBL" id="CP096019">
    <property type="protein sequence ID" value="UPM43509.1"/>
    <property type="molecule type" value="Genomic_DNA"/>
</dbReference>
<dbReference type="RefSeq" id="WP_247994176.1">
    <property type="nucleotide sequence ID" value="NZ_CP096019.1"/>
</dbReference>
<dbReference type="KEGG" id="haad:MW046_03450"/>
<accession>A0A8U0A3X3</accession>
<name>A0A8U0A3X3_9EURY</name>
<dbReference type="SUPFAM" id="SSF53335">
    <property type="entry name" value="S-adenosyl-L-methionine-dependent methyltransferases"/>
    <property type="match status" value="1"/>
</dbReference>
<keyword evidence="1" id="KW-0489">Methyltransferase</keyword>
<reference evidence="1" key="1">
    <citation type="submission" date="2022-04" db="EMBL/GenBank/DDBJ databases">
        <title>Halocatena sp. nov., isolated from a salt lake.</title>
        <authorList>
            <person name="Cui H.-L."/>
        </authorList>
    </citation>
    <scope>NUCLEOTIDE SEQUENCE</scope>
    <source>
        <strain evidence="1">AD-1</strain>
    </source>
</reference>
<evidence type="ECO:0000313" key="1">
    <source>
        <dbReference type="EMBL" id="UPM43509.1"/>
    </source>
</evidence>
<sequence>MEPVALDDLPRHSAWAISLLDPSRDPPSTPGAYTEIATYDDIYAYLLEQYREQPVSRKTFSNEIKSRGRGNPDVISVEERLYLATTTELLGRERDAVRDALYPILTGGETVVDLGCGWGATFGVIAEEFPGVTVVGGEVSQHGVTLARELYSDTDRISTEPFDFYGEWDLLPEEGPTVVFTRGALTTIDDVEPVIDRLAARAAADDIIGGVHLEETGPHPDTLLGLLRQRYATANDYNTDLVSVLSEHPDLSVTAVEYDVIGANPLHPLTAVRWRPI</sequence>
<keyword evidence="2" id="KW-1185">Reference proteome</keyword>
<evidence type="ECO:0000313" key="2">
    <source>
        <dbReference type="Proteomes" id="UP000831768"/>
    </source>
</evidence>
<dbReference type="AlphaFoldDB" id="A0A8U0A3X3"/>
<dbReference type="CDD" id="cd02440">
    <property type="entry name" value="AdoMet_MTases"/>
    <property type="match status" value="1"/>
</dbReference>